<evidence type="ECO:0000256" key="3">
    <source>
        <dbReference type="ARBA" id="ARBA00022553"/>
    </source>
</evidence>
<reference evidence="8 9" key="1">
    <citation type="submission" date="2018-08" db="EMBL/GenBank/DDBJ databases">
        <title>Genome Sequence of Clavibacter michiganensis Subspecies type strains, and the Atypical Peach-Colored Strains Isolated from Tomato.</title>
        <authorList>
            <person name="Osdaghi E."/>
            <person name="Portier P."/>
            <person name="Briand M."/>
            <person name="Jacques M.-A."/>
        </authorList>
    </citation>
    <scope>NUCLEOTIDE SEQUENCE [LARGE SCALE GENOMIC DNA]</scope>
    <source>
        <strain evidence="8 9">CFBP 8216</strain>
    </source>
</reference>
<evidence type="ECO:0000256" key="6">
    <source>
        <dbReference type="SAM" id="MobiDB-lite"/>
    </source>
</evidence>
<keyword evidence="5 8" id="KW-0418">Kinase</keyword>
<evidence type="ECO:0000256" key="4">
    <source>
        <dbReference type="ARBA" id="ARBA00022679"/>
    </source>
</evidence>
<dbReference type="GO" id="GO:0016301">
    <property type="term" value="F:kinase activity"/>
    <property type="evidence" value="ECO:0007669"/>
    <property type="project" value="UniProtKB-KW"/>
</dbReference>
<keyword evidence="7" id="KW-1133">Transmembrane helix</keyword>
<dbReference type="EC" id="2.7.13.3" evidence="2"/>
<gene>
    <name evidence="8" type="ORF">DZF98_14955</name>
</gene>
<evidence type="ECO:0000256" key="5">
    <source>
        <dbReference type="ARBA" id="ARBA00022777"/>
    </source>
</evidence>
<accession>A0ABX9N1N6</accession>
<dbReference type="PANTHER" id="PTHR45436:SF5">
    <property type="entry name" value="SENSOR HISTIDINE KINASE TRCS"/>
    <property type="match status" value="1"/>
</dbReference>
<keyword evidence="3" id="KW-0597">Phosphoprotein</keyword>
<evidence type="ECO:0000256" key="1">
    <source>
        <dbReference type="ARBA" id="ARBA00000085"/>
    </source>
</evidence>
<comment type="catalytic activity">
    <reaction evidence="1">
        <text>ATP + protein L-histidine = ADP + protein N-phospho-L-histidine.</text>
        <dbReference type="EC" id="2.7.13.3"/>
    </reaction>
</comment>
<keyword evidence="4" id="KW-0808">Transferase</keyword>
<dbReference type="InterPro" id="IPR050428">
    <property type="entry name" value="TCS_sensor_his_kinase"/>
</dbReference>
<feature type="transmembrane region" description="Helical" evidence="7">
    <location>
        <begin position="181"/>
        <end position="202"/>
    </location>
</feature>
<dbReference type="EMBL" id="QWEE01000427">
    <property type="protein sequence ID" value="RII88733.1"/>
    <property type="molecule type" value="Genomic_DNA"/>
</dbReference>
<evidence type="ECO:0000256" key="2">
    <source>
        <dbReference type="ARBA" id="ARBA00012438"/>
    </source>
</evidence>
<dbReference type="Gene3D" id="6.10.340.10">
    <property type="match status" value="1"/>
</dbReference>
<evidence type="ECO:0000256" key="7">
    <source>
        <dbReference type="SAM" id="Phobius"/>
    </source>
</evidence>
<sequence>MRGRAPAAAPDGPLRTGSLRTRTVLAVLALLAVLLVALSLTVQAILGAQLRQQIQDRLADRASAAAALVGVLDDDALAERLSAQGVAVQITSPDGGAVSVRPGRDPLGGTLPGPDPLGEAPGSGSVSTPATPAADAVTVASSSVSSSADSITLRSDLSDGTVLELSAGTGSVDDTLATLRGILAVASVGFLLLAAVALVVVVRRTLQPLEDMTGVARSIGRGDRGRRLRPTRPGTEL</sequence>
<keyword evidence="7" id="KW-0472">Membrane</keyword>
<evidence type="ECO:0000313" key="8">
    <source>
        <dbReference type="EMBL" id="RII88733.1"/>
    </source>
</evidence>
<keyword evidence="7" id="KW-0812">Transmembrane</keyword>
<keyword evidence="9" id="KW-1185">Reference proteome</keyword>
<evidence type="ECO:0000313" key="9">
    <source>
        <dbReference type="Proteomes" id="UP000265355"/>
    </source>
</evidence>
<organism evidence="8 9">
    <name type="scientific">Clavibacter californiensis</name>
    <dbReference type="NCBI Taxonomy" id="1401995"/>
    <lineage>
        <taxon>Bacteria</taxon>
        <taxon>Bacillati</taxon>
        <taxon>Actinomycetota</taxon>
        <taxon>Actinomycetes</taxon>
        <taxon>Micrococcales</taxon>
        <taxon>Microbacteriaceae</taxon>
        <taxon>Clavibacter</taxon>
    </lineage>
</organism>
<dbReference type="Proteomes" id="UP000265355">
    <property type="component" value="Unassembled WGS sequence"/>
</dbReference>
<feature type="compositionally biased region" description="Low complexity" evidence="6">
    <location>
        <begin position="125"/>
        <end position="134"/>
    </location>
</feature>
<dbReference type="PANTHER" id="PTHR45436">
    <property type="entry name" value="SENSOR HISTIDINE KINASE YKOH"/>
    <property type="match status" value="1"/>
</dbReference>
<name>A0ABX9N1N6_9MICO</name>
<feature type="non-terminal residue" evidence="8">
    <location>
        <position position="237"/>
    </location>
</feature>
<protein>
    <recommendedName>
        <fullName evidence="2">histidine kinase</fullName>
        <ecNumber evidence="2">2.7.13.3</ecNumber>
    </recommendedName>
</protein>
<comment type="caution">
    <text evidence="8">The sequence shown here is derived from an EMBL/GenBank/DDBJ whole genome shotgun (WGS) entry which is preliminary data.</text>
</comment>
<proteinExistence type="predicted"/>
<feature type="region of interest" description="Disordered" evidence="6">
    <location>
        <begin position="94"/>
        <end position="134"/>
    </location>
</feature>